<dbReference type="InterPro" id="IPR004841">
    <property type="entry name" value="AA-permease/SLC12A_dom"/>
</dbReference>
<dbReference type="InterPro" id="IPR018491">
    <property type="entry name" value="SLC12_C"/>
</dbReference>
<dbReference type="EMBL" id="KV454210">
    <property type="protein sequence ID" value="ODQ59747.1"/>
    <property type="molecule type" value="Genomic_DNA"/>
</dbReference>
<dbReference type="RefSeq" id="XP_019038954.1">
    <property type="nucleotide sequence ID" value="XM_019181735.1"/>
</dbReference>
<accession>A0A1E3P4F3</accession>
<evidence type="ECO:0000256" key="5">
    <source>
        <dbReference type="ARBA" id="ARBA00022989"/>
    </source>
</evidence>
<evidence type="ECO:0000313" key="11">
    <source>
        <dbReference type="EMBL" id="ODQ59747.1"/>
    </source>
</evidence>
<feature type="domain" description="SLC12A transporter C-terminal" evidence="10">
    <location>
        <begin position="567"/>
        <end position="651"/>
    </location>
</feature>
<dbReference type="Gene3D" id="1.20.1740.10">
    <property type="entry name" value="Amino acid/polyamine transporter I"/>
    <property type="match status" value="1"/>
</dbReference>
<evidence type="ECO:0000256" key="7">
    <source>
        <dbReference type="SAM" id="MobiDB-lite"/>
    </source>
</evidence>
<evidence type="ECO:0000313" key="12">
    <source>
        <dbReference type="Proteomes" id="UP000094112"/>
    </source>
</evidence>
<feature type="transmembrane region" description="Helical" evidence="8">
    <location>
        <begin position="475"/>
        <end position="494"/>
    </location>
</feature>
<dbReference type="GO" id="GO:0034486">
    <property type="term" value="P:vacuolar transmembrane transport"/>
    <property type="evidence" value="ECO:0007669"/>
    <property type="project" value="EnsemblFungi"/>
</dbReference>
<proteinExistence type="inferred from homology"/>
<dbReference type="AlphaFoldDB" id="A0A1E3P4F3"/>
<gene>
    <name evidence="11" type="ORF">WICANDRAFT_30443</name>
</gene>
<feature type="transmembrane region" description="Helical" evidence="8">
    <location>
        <begin position="197"/>
        <end position="218"/>
    </location>
</feature>
<dbReference type="GO" id="GO:0055075">
    <property type="term" value="P:potassium ion homeostasis"/>
    <property type="evidence" value="ECO:0007669"/>
    <property type="project" value="EnsemblFungi"/>
</dbReference>
<organism evidence="11 12">
    <name type="scientific">Wickerhamomyces anomalus (strain ATCC 58044 / CBS 1984 / NCYC 433 / NRRL Y-366-8)</name>
    <name type="common">Yeast</name>
    <name type="synonym">Hansenula anomala</name>
    <dbReference type="NCBI Taxonomy" id="683960"/>
    <lineage>
        <taxon>Eukaryota</taxon>
        <taxon>Fungi</taxon>
        <taxon>Dikarya</taxon>
        <taxon>Ascomycota</taxon>
        <taxon>Saccharomycotina</taxon>
        <taxon>Saccharomycetes</taxon>
        <taxon>Phaffomycetales</taxon>
        <taxon>Wickerhamomycetaceae</taxon>
        <taxon>Wickerhamomyces</taxon>
    </lineage>
</organism>
<evidence type="ECO:0000259" key="10">
    <source>
        <dbReference type="Pfam" id="PF03522"/>
    </source>
</evidence>
<dbReference type="Pfam" id="PF00324">
    <property type="entry name" value="AA_permease"/>
    <property type="match status" value="1"/>
</dbReference>
<dbReference type="PANTHER" id="PTHR11827:SF72">
    <property type="entry name" value="GH08340P"/>
    <property type="match status" value="1"/>
</dbReference>
<feature type="transmembrane region" description="Helical" evidence="8">
    <location>
        <begin position="225"/>
        <end position="247"/>
    </location>
</feature>
<evidence type="ECO:0000259" key="9">
    <source>
        <dbReference type="Pfam" id="PF00324"/>
    </source>
</evidence>
<feature type="transmembrane region" description="Helical" evidence="8">
    <location>
        <begin position="326"/>
        <end position="347"/>
    </location>
</feature>
<evidence type="ECO:0000256" key="2">
    <source>
        <dbReference type="ARBA" id="ARBA00010593"/>
    </source>
</evidence>
<dbReference type="GO" id="GO:0055064">
    <property type="term" value="P:chloride ion homeostasis"/>
    <property type="evidence" value="ECO:0007669"/>
    <property type="project" value="TreeGrafter"/>
</dbReference>
<feature type="region of interest" description="Disordered" evidence="7">
    <location>
        <begin position="1"/>
        <end position="32"/>
    </location>
</feature>
<feature type="domain" description="Amino acid permease/ SLC12A" evidence="9">
    <location>
        <begin position="78"/>
        <end position="554"/>
    </location>
</feature>
<keyword evidence="3" id="KW-0813">Transport</keyword>
<dbReference type="GO" id="GO:0006884">
    <property type="term" value="P:cell volume homeostasis"/>
    <property type="evidence" value="ECO:0007669"/>
    <property type="project" value="TreeGrafter"/>
</dbReference>
<dbReference type="GO" id="GO:0015379">
    <property type="term" value="F:potassium:chloride symporter activity"/>
    <property type="evidence" value="ECO:0007669"/>
    <property type="project" value="EnsemblFungi"/>
</dbReference>
<dbReference type="STRING" id="683960.A0A1E3P4F3"/>
<dbReference type="GO" id="GO:1990816">
    <property type="term" value="C:vacuole-mitochondrion membrane contact site"/>
    <property type="evidence" value="ECO:0007669"/>
    <property type="project" value="EnsemblFungi"/>
</dbReference>
<evidence type="ECO:0000256" key="4">
    <source>
        <dbReference type="ARBA" id="ARBA00022692"/>
    </source>
</evidence>
<dbReference type="Proteomes" id="UP000094112">
    <property type="component" value="Unassembled WGS sequence"/>
</dbReference>
<dbReference type="FunFam" id="1.20.1740.10:FF:000013">
    <property type="entry name" value="Solute carrier family 12 member"/>
    <property type="match status" value="1"/>
</dbReference>
<dbReference type="GeneID" id="30198981"/>
<feature type="transmembrane region" description="Helical" evidence="8">
    <location>
        <begin position="95"/>
        <end position="117"/>
    </location>
</feature>
<evidence type="ECO:0000256" key="1">
    <source>
        <dbReference type="ARBA" id="ARBA00004141"/>
    </source>
</evidence>
<keyword evidence="6 8" id="KW-0472">Membrane</keyword>
<protein>
    <recommendedName>
        <fullName evidence="13">Amino acid permease/ SLC12A domain-containing protein</fullName>
    </recommendedName>
</protein>
<dbReference type="PANTHER" id="PTHR11827">
    <property type="entry name" value="SOLUTE CARRIER FAMILY 12, CATION COTRANSPORTERS"/>
    <property type="match status" value="1"/>
</dbReference>
<feature type="region of interest" description="Disordered" evidence="7">
    <location>
        <begin position="930"/>
        <end position="1018"/>
    </location>
</feature>
<dbReference type="InterPro" id="IPR004842">
    <property type="entry name" value="SLC12A_fam"/>
</dbReference>
<feature type="transmembrane region" description="Helical" evidence="8">
    <location>
        <begin position="500"/>
        <end position="518"/>
    </location>
</feature>
<keyword evidence="4 8" id="KW-0812">Transmembrane</keyword>
<feature type="compositionally biased region" description="Polar residues" evidence="7">
    <location>
        <begin position="932"/>
        <end position="954"/>
    </location>
</feature>
<feature type="transmembrane region" description="Helical" evidence="8">
    <location>
        <begin position="293"/>
        <end position="314"/>
    </location>
</feature>
<evidence type="ECO:0008006" key="13">
    <source>
        <dbReference type="Google" id="ProtNLM"/>
    </source>
</evidence>
<comment type="subcellular location">
    <subcellularLocation>
        <location evidence="1">Membrane</location>
        <topology evidence="1">Multi-pass membrane protein</topology>
    </subcellularLocation>
</comment>
<sequence length="1098" mass="122795">MATRSNFYDIPGSHVPHNHNESTPLLAKRRRDSSYFRRSSTGAWSHEQQQQNDQSSAVIEDDKEDAVNSHKLGTFDGVFVPTALNVLSILMFLRFGFIIGQMGILGSFLLLFMSYFIDLMTTLSISAISTNGTVRGGGAYYMVSRSLGPEFGGSIGLVFYIGQVLNSGLNVVGFIEPLLLNLGQTDGMMFHLFPEGYWWQFLYSSILLFLCICVAFVGSQLVSKAGFLLFFLLLAATISVPISTLFVKPFDVPELDSFYTGLSWTTLKGNLYPHFTKGAAGSLLKGKETFNDLFGIFFPATAGIFAGASMSGDLRKPSKSIPKGTLWGLLLTFICYGLVILSLGASVPRDLLHKDLQIIQTVNLSGYLVLLGEFSTSLFSVIVGIVGAANVLQAIAKDSILPGLSLFSKQDPKNGNPNNAILFTWLLTQLCLFANVNQIATYITMAFLMTFIVTNLACFLLKIASAPNFRPSFRFFDWHTAFVGGIACAVAMFIVDGISASIVVIFLIALFLFIHYICPPKPWGDVSQSLIYHQVRKYLLRLRQDNVKYWRPQILLLVDSPRSSWNLIHFCNNLKKGGLYILGHVIVSESFQTNFAEFRTQQNAWIKLRDLSKIKAFVQIGLGPTLPWGVRNVFLGSGLGGMKPNITVLGYFDLAKHYSKNDKHVRPQINKRQPSQHAVNIQSLPTDECRNEKRVSIQNWVQIIEDLILMQANVAVAKGFDDLKMPTGKQHRLSYEDREFIDLYPIQMTAEVFDKNGEKSALTTNFDTYTLILQLGAILTTVPNWKKTHRLRIVVFVEDKTDIPNERQRVRSLIEVLRIRAEILVVCLGDFKNYNTIVKGGDANMEQIDMILKGEDWWTELKEARENESRRTTNVNIPSISIAAPYVIDGLQSKKYKLSKLQKMGLSFSMTTNKLINEDIYRAAADYDSDGQVDQTKNSERVPSSSASSLNIALQSAKKNKRPNFSSEKIPRSKVIDDATGDEPSIVLVPEERQKKNKYHPVSPKSDPSQESDDSFDINNLSFNDLPAKAQHLILNDMMKTVSKNVPVIFSTLPAPVIGTHYNEEDCKEYLDNLQVWCDDLPPIFLINSQSMTVTTAL</sequence>
<feature type="transmembrane region" description="Helical" evidence="8">
    <location>
        <begin position="367"/>
        <end position="396"/>
    </location>
</feature>
<evidence type="ECO:0000256" key="8">
    <source>
        <dbReference type="SAM" id="Phobius"/>
    </source>
</evidence>
<keyword evidence="12" id="KW-1185">Reference proteome</keyword>
<evidence type="ECO:0000256" key="3">
    <source>
        <dbReference type="ARBA" id="ARBA00022448"/>
    </source>
</evidence>
<keyword evidence="5 8" id="KW-1133">Transmembrane helix</keyword>
<dbReference type="Pfam" id="PF03522">
    <property type="entry name" value="SLC12"/>
    <property type="match status" value="1"/>
</dbReference>
<feature type="transmembrane region" description="Helical" evidence="8">
    <location>
        <begin position="442"/>
        <end position="463"/>
    </location>
</feature>
<dbReference type="GO" id="GO:0005774">
    <property type="term" value="C:vacuolar membrane"/>
    <property type="evidence" value="ECO:0007669"/>
    <property type="project" value="EnsemblFungi"/>
</dbReference>
<comment type="similarity">
    <text evidence="2">Belongs to the SLC12A transporter family.</text>
</comment>
<evidence type="ECO:0000256" key="6">
    <source>
        <dbReference type="ARBA" id="ARBA00023136"/>
    </source>
</evidence>
<name>A0A1E3P4F3_WICAA</name>
<reference evidence="11 12" key="1">
    <citation type="journal article" date="2016" name="Proc. Natl. Acad. Sci. U.S.A.">
        <title>Comparative genomics of biotechnologically important yeasts.</title>
        <authorList>
            <person name="Riley R."/>
            <person name="Haridas S."/>
            <person name="Wolfe K.H."/>
            <person name="Lopes M.R."/>
            <person name="Hittinger C.T."/>
            <person name="Goeker M."/>
            <person name="Salamov A.A."/>
            <person name="Wisecaver J.H."/>
            <person name="Long T.M."/>
            <person name="Calvey C.H."/>
            <person name="Aerts A.L."/>
            <person name="Barry K.W."/>
            <person name="Choi C."/>
            <person name="Clum A."/>
            <person name="Coughlan A.Y."/>
            <person name="Deshpande S."/>
            <person name="Douglass A.P."/>
            <person name="Hanson S.J."/>
            <person name="Klenk H.-P."/>
            <person name="LaButti K.M."/>
            <person name="Lapidus A."/>
            <person name="Lindquist E.A."/>
            <person name="Lipzen A.M."/>
            <person name="Meier-Kolthoff J.P."/>
            <person name="Ohm R.A."/>
            <person name="Otillar R.P."/>
            <person name="Pangilinan J.L."/>
            <person name="Peng Y."/>
            <person name="Rokas A."/>
            <person name="Rosa C.A."/>
            <person name="Scheuner C."/>
            <person name="Sibirny A.A."/>
            <person name="Slot J.C."/>
            <person name="Stielow J.B."/>
            <person name="Sun H."/>
            <person name="Kurtzman C.P."/>
            <person name="Blackwell M."/>
            <person name="Grigoriev I.V."/>
            <person name="Jeffries T.W."/>
        </authorList>
    </citation>
    <scope>NUCLEOTIDE SEQUENCE [LARGE SCALE GENOMIC DNA]</scope>
    <source>
        <strain evidence="12">ATCC 58044 / CBS 1984 / NCYC 433 / NRRL Y-366-8</strain>
    </source>
</reference>
<dbReference type="OrthoDB" id="2020542at2759"/>